<dbReference type="InterPro" id="IPR005158">
    <property type="entry name" value="BTAD"/>
</dbReference>
<dbReference type="InterPro" id="IPR051677">
    <property type="entry name" value="AfsR-DnrI-RedD_regulator"/>
</dbReference>
<reference evidence="3 4" key="1">
    <citation type="submission" date="2018-05" db="EMBL/GenBank/DDBJ databases">
        <title>Complete Genome Sequence of Deinococcus sp. strain 17bor-2.</title>
        <authorList>
            <person name="Srinivasan S."/>
        </authorList>
    </citation>
    <scope>NUCLEOTIDE SEQUENCE [LARGE SCALE GENOMIC DNA]</scope>
    <source>
        <strain evidence="3 4">17bor-2</strain>
    </source>
</reference>
<dbReference type="InterPro" id="IPR003593">
    <property type="entry name" value="AAA+_ATPase"/>
</dbReference>
<evidence type="ECO:0000313" key="3">
    <source>
        <dbReference type="EMBL" id="AWN23280.1"/>
    </source>
</evidence>
<dbReference type="Gene3D" id="1.10.10.10">
    <property type="entry name" value="Winged helix-like DNA-binding domain superfamily/Winged helix DNA-binding domain"/>
    <property type="match status" value="1"/>
</dbReference>
<feature type="domain" description="Bacterial transcriptional activator" evidence="2">
    <location>
        <begin position="92"/>
        <end position="229"/>
    </location>
</feature>
<dbReference type="Gene3D" id="3.40.50.300">
    <property type="entry name" value="P-loop containing nucleotide triphosphate hydrolases"/>
    <property type="match status" value="1"/>
</dbReference>
<gene>
    <name evidence="3" type="ORF">DKM44_08605</name>
</gene>
<dbReference type="InterPro" id="IPR036388">
    <property type="entry name" value="WH-like_DNA-bd_sf"/>
</dbReference>
<dbReference type="SMART" id="SM01043">
    <property type="entry name" value="BTAD"/>
    <property type="match status" value="1"/>
</dbReference>
<dbReference type="InterPro" id="IPR027417">
    <property type="entry name" value="P-loop_NTPase"/>
</dbReference>
<dbReference type="SUPFAM" id="SSF48452">
    <property type="entry name" value="TPR-like"/>
    <property type="match status" value="3"/>
</dbReference>
<dbReference type="SUPFAM" id="SSF52540">
    <property type="entry name" value="P-loop containing nucleoside triphosphate hydrolases"/>
    <property type="match status" value="1"/>
</dbReference>
<dbReference type="InterPro" id="IPR041664">
    <property type="entry name" value="AAA_16"/>
</dbReference>
<dbReference type="RefSeq" id="WP_109826981.1">
    <property type="nucleotide sequence ID" value="NZ_CP029494.1"/>
</dbReference>
<dbReference type="Proteomes" id="UP000245368">
    <property type="component" value="Chromosome"/>
</dbReference>
<sequence>MIGLTLLGRGEIQAGELTVRFPTRRAAALCAYLALEGPAARARLAALLWEDHTEASGRVNLRQELRRLRSTPLGPHLLAEGDHLRLSPEVTSDARHFEDLAGRGEYALALAHYGGALLEGTEFFDAPQLAEWLDGQRQRWQERWTEALSAQALALEQRGDLRAALEIWQRLLRGDELRERSHAEVMRLHLRLGEREAALRQFARCRDVLRDELGLTPLPATLRLAEQARLSVLPSAAPPPPVVPAPPPLMVGREDAAAALRSRSGMTLILGEPGIGKSTLVRAVCGHVKVLVLGGHELGQHTPFSPATAALERHLAGLTRSEQAALDPMLPGRHLPPDPALRAGFRRAVARIMQERLGADGVLVLEDLHWFDSATCEVLLDVLERCAQVGTWVLATARPHELSQNAPASALCVRLRRLTLGPLGAEALAELTRSWTSQPPDPAFVAWLQDATAGNPLAARETLRSLREHTPGPLKVPAEREAAPVRALLLERVDRLGAAARRALEAACVCGSAFSVRQLAGTTALDEWACLEALEQAALAGILEAQGEAFVFTHDLFRRSLLSALSPARAALLHRHMAAELARSGGAPERVAQHLAAAGEDASGWWWKAALAAERVYAYPQALAHSERALGGPLPAALRLECLRRRLLWWRTVDDRQGWQGEVERLEALAYRQGDSLWWTEARLARLEWLFQGGRYGEVLALGAQVLGDPNVAAEQRARALLECGNACIYLGQHAEAARHHREALTLPGVTLHERPELFGRLHHSLTASALDTGDLPLARRHSELARQGFERAGSRMGQLRSLFNAFAIADRAGEAGAARTTGLLALELAREMDDLAHQRLALSNLAAQAIAQDQADPARDALSELERLGIEPDDVRLAWWLRLHWAEVARLEGDPARAVACYAAARDLCFAPGLEQQRFETDLNEAELLLDLHRPAEARRLLGHRAGAANTAGRDLVSLDHDVVAARLLLWAGQTEAACLRLQQVLSGCGTENIRFYHRAALHLASALIDLGDLDGAAGWLRRLEGQGSAGIQARRLALRLRLPEAAQAVAPALGLLQAGQVPPIEKLELLSALTALDPAPEWMRQAETLRQHLAALPALGQVAPTQPPTGGERWISK</sequence>
<dbReference type="InterPro" id="IPR011990">
    <property type="entry name" value="TPR-like_helical_dom_sf"/>
</dbReference>
<organism evidence="3 4">
    <name type="scientific">Deinococcus irradiatisoli</name>
    <dbReference type="NCBI Taxonomy" id="2202254"/>
    <lineage>
        <taxon>Bacteria</taxon>
        <taxon>Thermotogati</taxon>
        <taxon>Deinococcota</taxon>
        <taxon>Deinococci</taxon>
        <taxon>Deinococcales</taxon>
        <taxon>Deinococcaceae</taxon>
        <taxon>Deinococcus</taxon>
    </lineage>
</organism>
<dbReference type="Pfam" id="PF13191">
    <property type="entry name" value="AAA_16"/>
    <property type="match status" value="1"/>
</dbReference>
<dbReference type="Pfam" id="PF03704">
    <property type="entry name" value="BTAD"/>
    <property type="match status" value="1"/>
</dbReference>
<dbReference type="OrthoDB" id="74119at2"/>
<dbReference type="EMBL" id="CP029494">
    <property type="protein sequence ID" value="AWN23280.1"/>
    <property type="molecule type" value="Genomic_DNA"/>
</dbReference>
<dbReference type="KEGG" id="dez:DKM44_08605"/>
<evidence type="ECO:0000259" key="2">
    <source>
        <dbReference type="SMART" id="SM01043"/>
    </source>
</evidence>
<name>A0A2Z3JIT6_9DEIO</name>
<dbReference type="Gene3D" id="1.25.40.10">
    <property type="entry name" value="Tetratricopeptide repeat domain"/>
    <property type="match status" value="2"/>
</dbReference>
<protein>
    <submittedName>
        <fullName evidence="3">Uncharacterized protein</fullName>
    </submittedName>
</protein>
<proteinExistence type="predicted"/>
<evidence type="ECO:0000259" key="1">
    <source>
        <dbReference type="SMART" id="SM00382"/>
    </source>
</evidence>
<accession>A0A2Z3JIT6</accession>
<keyword evidence="4" id="KW-1185">Reference proteome</keyword>
<evidence type="ECO:0000313" key="4">
    <source>
        <dbReference type="Proteomes" id="UP000245368"/>
    </source>
</evidence>
<dbReference type="AlphaFoldDB" id="A0A2Z3JIT6"/>
<dbReference type="SMART" id="SM00382">
    <property type="entry name" value="AAA"/>
    <property type="match status" value="1"/>
</dbReference>
<feature type="domain" description="AAA+ ATPase" evidence="1">
    <location>
        <begin position="263"/>
        <end position="421"/>
    </location>
</feature>
<dbReference type="PANTHER" id="PTHR35807">
    <property type="entry name" value="TRANSCRIPTIONAL REGULATOR REDD-RELATED"/>
    <property type="match status" value="1"/>
</dbReference>